<sequence length="127" mass="13555">MSGPVQARAVCLAQLGIAALTAVACGGYYGMPYAIASLWGGLTAVVPTMYFAWRALARHPQETPADVVGAVFRGEIGKIALTAVLFWFGVMLFAGQFLALLVTFAACQLAWWLVLARVGFDKRNDGN</sequence>
<keyword evidence="3 6" id="KW-0812">Transmembrane</keyword>
<comment type="subcellular location">
    <subcellularLocation>
        <location evidence="1">Cell membrane</location>
        <topology evidence="1">Multi-pass membrane protein</topology>
    </subcellularLocation>
</comment>
<gene>
    <name evidence="7" type="ORF">G7Y85_12775</name>
</gene>
<evidence type="ECO:0008006" key="9">
    <source>
        <dbReference type="Google" id="ProtNLM"/>
    </source>
</evidence>
<dbReference type="EMBL" id="JAAMOW010000006">
    <property type="protein sequence ID" value="NGY05640.1"/>
    <property type="molecule type" value="Genomic_DNA"/>
</dbReference>
<organism evidence="7 8">
    <name type="scientific">Solimonas terrae</name>
    <dbReference type="NCBI Taxonomy" id="1396819"/>
    <lineage>
        <taxon>Bacteria</taxon>
        <taxon>Pseudomonadati</taxon>
        <taxon>Pseudomonadota</taxon>
        <taxon>Gammaproteobacteria</taxon>
        <taxon>Nevskiales</taxon>
        <taxon>Nevskiaceae</taxon>
        <taxon>Solimonas</taxon>
    </lineage>
</organism>
<evidence type="ECO:0000313" key="8">
    <source>
        <dbReference type="Proteomes" id="UP000472676"/>
    </source>
</evidence>
<keyword evidence="4 6" id="KW-1133">Transmembrane helix</keyword>
<keyword evidence="5 6" id="KW-0472">Membrane</keyword>
<evidence type="ECO:0000256" key="2">
    <source>
        <dbReference type="ARBA" id="ARBA00022475"/>
    </source>
</evidence>
<protein>
    <recommendedName>
        <fullName evidence="9">ATP synthase subunit I</fullName>
    </recommendedName>
</protein>
<comment type="caution">
    <text evidence="7">The sequence shown here is derived from an EMBL/GenBank/DDBJ whole genome shotgun (WGS) entry which is preliminary data.</text>
</comment>
<dbReference type="AlphaFoldDB" id="A0A6M2BTH8"/>
<keyword evidence="8" id="KW-1185">Reference proteome</keyword>
<dbReference type="GO" id="GO:0005886">
    <property type="term" value="C:plasma membrane"/>
    <property type="evidence" value="ECO:0007669"/>
    <property type="project" value="UniProtKB-SubCell"/>
</dbReference>
<proteinExistence type="predicted"/>
<evidence type="ECO:0000313" key="7">
    <source>
        <dbReference type="EMBL" id="NGY05640.1"/>
    </source>
</evidence>
<feature type="transmembrane region" description="Helical" evidence="6">
    <location>
        <begin position="34"/>
        <end position="56"/>
    </location>
</feature>
<keyword evidence="2" id="KW-1003">Cell membrane</keyword>
<dbReference type="Pfam" id="PF03899">
    <property type="entry name" value="ATP-synt_I"/>
    <property type="match status" value="1"/>
</dbReference>
<evidence type="ECO:0000256" key="4">
    <source>
        <dbReference type="ARBA" id="ARBA00022989"/>
    </source>
</evidence>
<evidence type="ECO:0000256" key="6">
    <source>
        <dbReference type="SAM" id="Phobius"/>
    </source>
</evidence>
<evidence type="ECO:0000256" key="3">
    <source>
        <dbReference type="ARBA" id="ARBA00022692"/>
    </source>
</evidence>
<feature type="transmembrane region" description="Helical" evidence="6">
    <location>
        <begin position="76"/>
        <end position="94"/>
    </location>
</feature>
<dbReference type="RefSeq" id="WP_166257532.1">
    <property type="nucleotide sequence ID" value="NZ_JAAMOW010000006.1"/>
</dbReference>
<evidence type="ECO:0000256" key="5">
    <source>
        <dbReference type="ARBA" id="ARBA00023136"/>
    </source>
</evidence>
<accession>A0A6M2BTH8</accession>
<reference evidence="7 8" key="1">
    <citation type="journal article" date="2014" name="Int. J. Syst. Evol. Microbiol.">
        <title>Solimonas terrae sp. nov., isolated from soil.</title>
        <authorList>
            <person name="Kim S.J."/>
            <person name="Moon J.Y."/>
            <person name="Weon H.Y."/>
            <person name="Ahn J.H."/>
            <person name="Chen W.M."/>
            <person name="Kwon S.W."/>
        </authorList>
    </citation>
    <scope>NUCLEOTIDE SEQUENCE [LARGE SCALE GENOMIC DNA]</scope>
    <source>
        <strain evidence="7 8">KIS83-12</strain>
    </source>
</reference>
<dbReference type="InterPro" id="IPR005598">
    <property type="entry name" value="ATP_synth_I"/>
</dbReference>
<dbReference type="Proteomes" id="UP000472676">
    <property type="component" value="Unassembled WGS sequence"/>
</dbReference>
<feature type="transmembrane region" description="Helical" evidence="6">
    <location>
        <begin position="100"/>
        <end position="120"/>
    </location>
</feature>
<name>A0A6M2BTH8_9GAMM</name>
<evidence type="ECO:0000256" key="1">
    <source>
        <dbReference type="ARBA" id="ARBA00004651"/>
    </source>
</evidence>